<name>A0A3P7RXC8_DIBLA</name>
<dbReference type="Proteomes" id="UP000281553">
    <property type="component" value="Unassembled WGS sequence"/>
</dbReference>
<proteinExistence type="predicted"/>
<evidence type="ECO:0000313" key="3">
    <source>
        <dbReference type="Proteomes" id="UP000281553"/>
    </source>
</evidence>
<feature type="compositionally biased region" description="Polar residues" evidence="1">
    <location>
        <begin position="15"/>
        <end position="27"/>
    </location>
</feature>
<evidence type="ECO:0000256" key="1">
    <source>
        <dbReference type="SAM" id="MobiDB-lite"/>
    </source>
</evidence>
<accession>A0A3P7RXC8</accession>
<keyword evidence="3" id="KW-1185">Reference proteome</keyword>
<organism evidence="2 3">
    <name type="scientific">Dibothriocephalus latus</name>
    <name type="common">Fish tapeworm</name>
    <name type="synonym">Diphyllobothrium latum</name>
    <dbReference type="NCBI Taxonomy" id="60516"/>
    <lineage>
        <taxon>Eukaryota</taxon>
        <taxon>Metazoa</taxon>
        <taxon>Spiralia</taxon>
        <taxon>Lophotrochozoa</taxon>
        <taxon>Platyhelminthes</taxon>
        <taxon>Cestoda</taxon>
        <taxon>Eucestoda</taxon>
        <taxon>Diphyllobothriidea</taxon>
        <taxon>Diphyllobothriidae</taxon>
        <taxon>Dibothriocephalus</taxon>
    </lineage>
</organism>
<reference evidence="2 3" key="1">
    <citation type="submission" date="2018-11" db="EMBL/GenBank/DDBJ databases">
        <authorList>
            <consortium name="Pathogen Informatics"/>
        </authorList>
    </citation>
    <scope>NUCLEOTIDE SEQUENCE [LARGE SCALE GENOMIC DNA]</scope>
</reference>
<evidence type="ECO:0000313" key="2">
    <source>
        <dbReference type="EMBL" id="VDN45449.1"/>
    </source>
</evidence>
<dbReference type="AlphaFoldDB" id="A0A3P7RXC8"/>
<protein>
    <submittedName>
        <fullName evidence="2">Uncharacterized protein</fullName>
    </submittedName>
</protein>
<feature type="compositionally biased region" description="Basic residues" evidence="1">
    <location>
        <begin position="28"/>
        <end position="45"/>
    </location>
</feature>
<feature type="region of interest" description="Disordered" evidence="1">
    <location>
        <begin position="1"/>
        <end position="54"/>
    </location>
</feature>
<gene>
    <name evidence="2" type="ORF">DILT_LOCUS19608</name>
</gene>
<sequence length="54" mass="6104">MSRHHPGTLRIGSLNFPTTRSGASFTRTARRSPRSWSQCRRKSRPSSRATASLF</sequence>
<dbReference type="EMBL" id="UYRU01116693">
    <property type="protein sequence ID" value="VDN45449.1"/>
    <property type="molecule type" value="Genomic_DNA"/>
</dbReference>